<dbReference type="EMBL" id="DAAVFC010000062">
    <property type="protein sequence ID" value="HAF4384083.1"/>
    <property type="molecule type" value="Genomic_DNA"/>
</dbReference>
<dbReference type="AlphaFoldDB" id="A0A747DBF5"/>
<dbReference type="InterPro" id="IPR036165">
    <property type="entry name" value="YefM-like_sf"/>
</dbReference>
<name>A0A747DBF5_SALER</name>
<proteinExistence type="inferred from homology"/>
<evidence type="ECO:0008006" key="3">
    <source>
        <dbReference type="Google" id="ProtNLM"/>
    </source>
</evidence>
<reference evidence="2" key="1">
    <citation type="journal article" date="2018" name="Genome Biol.">
        <title>SKESA: strategic k-mer extension for scrupulous assemblies.</title>
        <authorList>
            <person name="Souvorov A."/>
            <person name="Agarwala R."/>
            <person name="Lipman D.J."/>
        </authorList>
    </citation>
    <scope>NUCLEOTIDE SEQUENCE</scope>
    <source>
        <strain evidence="2">MA.03/00011831</strain>
    </source>
</reference>
<comment type="caution">
    <text evidence="2">The sequence shown here is derived from an EMBL/GenBank/DDBJ whole genome shotgun (WGS) entry which is preliminary data.</text>
</comment>
<dbReference type="Gene3D" id="3.40.1620.10">
    <property type="entry name" value="YefM-like domain"/>
    <property type="match status" value="1"/>
</dbReference>
<evidence type="ECO:0000313" key="2">
    <source>
        <dbReference type="EMBL" id="HAF4384083.1"/>
    </source>
</evidence>
<reference evidence="2" key="2">
    <citation type="submission" date="2020-02" db="EMBL/GenBank/DDBJ databases">
        <authorList>
            <consortium name="NCBI Pathogen Detection Project"/>
        </authorList>
    </citation>
    <scope>NUCLEOTIDE SEQUENCE</scope>
    <source>
        <strain evidence="2">MA.03/00011831</strain>
    </source>
</reference>
<sequence length="132" mass="14621">MKVLSYSRMRAELADVLDCLRNGETVTVTQKGKDDLVLYGDKGQVKINTRLTGSSGVASAVEMADKLDRLPGGNVKMSELNTFYKGHTLKRIKEIEKLNPSLKKKGDGLSFEEAKKKVIERHADVIKGLENN</sequence>
<protein>
    <recommendedName>
        <fullName evidence="3">Antitoxin</fullName>
    </recommendedName>
</protein>
<comment type="similarity">
    <text evidence="1">Belongs to the phD/YefM antitoxin family.</text>
</comment>
<organism evidence="2">
    <name type="scientific">Salmonella enterica</name>
    <name type="common">Salmonella choleraesuis</name>
    <dbReference type="NCBI Taxonomy" id="28901"/>
    <lineage>
        <taxon>Bacteria</taxon>
        <taxon>Pseudomonadati</taxon>
        <taxon>Pseudomonadota</taxon>
        <taxon>Gammaproteobacteria</taxon>
        <taxon>Enterobacterales</taxon>
        <taxon>Enterobacteriaceae</taxon>
        <taxon>Salmonella</taxon>
    </lineage>
</organism>
<dbReference type="SUPFAM" id="SSF143120">
    <property type="entry name" value="YefM-like"/>
    <property type="match status" value="1"/>
</dbReference>
<evidence type="ECO:0000256" key="1">
    <source>
        <dbReference type="ARBA" id="ARBA00009981"/>
    </source>
</evidence>
<gene>
    <name evidence="2" type="ORF">G8M71_005072</name>
</gene>
<accession>A0A747DBF5</accession>